<dbReference type="RefSeq" id="WP_039747448.1">
    <property type="nucleotide sequence ID" value="NZ_JTCM02000139.1"/>
</dbReference>
<dbReference type="EMBL" id="JTCM02000139">
    <property type="protein sequence ID" value="NEU76885.1"/>
    <property type="molecule type" value="Genomic_DNA"/>
</dbReference>
<organism evidence="2 3">
    <name type="scientific">Hassallia byssoidea VB512170</name>
    <dbReference type="NCBI Taxonomy" id="1304833"/>
    <lineage>
        <taxon>Bacteria</taxon>
        <taxon>Bacillati</taxon>
        <taxon>Cyanobacteriota</taxon>
        <taxon>Cyanophyceae</taxon>
        <taxon>Nostocales</taxon>
        <taxon>Tolypothrichaceae</taxon>
        <taxon>Hassallia</taxon>
    </lineage>
</organism>
<gene>
    <name evidence="2" type="ORF">PI95_031405</name>
</gene>
<keyword evidence="3" id="KW-1185">Reference proteome</keyword>
<dbReference type="AlphaFoldDB" id="A0A846HHP6"/>
<dbReference type="Proteomes" id="UP000031549">
    <property type="component" value="Unassembled WGS sequence"/>
</dbReference>
<accession>A0A846HHP6</accession>
<feature type="domain" description="PIN" evidence="1">
    <location>
        <begin position="60"/>
        <end position="126"/>
    </location>
</feature>
<dbReference type="InterPro" id="IPR002716">
    <property type="entry name" value="PIN_dom"/>
</dbReference>
<dbReference type="SUPFAM" id="SSF88723">
    <property type="entry name" value="PIN domain-like"/>
    <property type="match status" value="1"/>
</dbReference>
<reference evidence="2 3" key="1">
    <citation type="journal article" date="2015" name="Genome Announc.">
        <title>Draft Genome Sequence of Cyanobacterium Hassallia byssoidea Strain VB512170, Isolated from Monuments in India.</title>
        <authorList>
            <person name="Singh D."/>
            <person name="Chandrababunaidu M.M."/>
            <person name="Panda A."/>
            <person name="Sen D."/>
            <person name="Bhattacharyya S."/>
            <person name="Adhikary S.P."/>
            <person name="Tripathy S."/>
        </authorList>
    </citation>
    <scope>NUCLEOTIDE SEQUENCE [LARGE SCALE GENOMIC DNA]</scope>
    <source>
        <strain evidence="2 3">VB512170</strain>
    </source>
</reference>
<comment type="caution">
    <text evidence="2">The sequence shown here is derived from an EMBL/GenBank/DDBJ whole genome shotgun (WGS) entry which is preliminary data.</text>
</comment>
<protein>
    <submittedName>
        <fullName evidence="2">Type II toxin-antitoxin system VapC family toxin</fullName>
    </submittedName>
</protein>
<dbReference type="Pfam" id="PF01850">
    <property type="entry name" value="PIN"/>
    <property type="match status" value="1"/>
</dbReference>
<sequence>MEFLIYLDVCCLNRPFDDQTQERIRLEAEAVLRILVKFQIGDRQLLGSEVFDDQLENTPEKTRKRQMKLWAALAISKVNITEQIECRGLELAELGFKDYDALHIACAEVGNADVFLTTDDRMLRLAARHSAMLYRFTLRLIQIDRRGQGAGSRGKENDLYHSFSEMVLQVRVENPLRWLLEVIND</sequence>
<name>A0A846HHP6_9CYAN</name>
<proteinExistence type="predicted"/>
<dbReference type="InterPro" id="IPR029060">
    <property type="entry name" value="PIN-like_dom_sf"/>
</dbReference>
<evidence type="ECO:0000313" key="3">
    <source>
        <dbReference type="Proteomes" id="UP000031549"/>
    </source>
</evidence>
<evidence type="ECO:0000259" key="1">
    <source>
        <dbReference type="Pfam" id="PF01850"/>
    </source>
</evidence>
<evidence type="ECO:0000313" key="2">
    <source>
        <dbReference type="EMBL" id="NEU76885.1"/>
    </source>
</evidence>